<feature type="compositionally biased region" description="Gly residues" evidence="1">
    <location>
        <begin position="47"/>
        <end position="57"/>
    </location>
</feature>
<proteinExistence type="predicted"/>
<evidence type="ECO:0008006" key="4">
    <source>
        <dbReference type="Google" id="ProtNLM"/>
    </source>
</evidence>
<feature type="compositionally biased region" description="Basic and acidic residues" evidence="1">
    <location>
        <begin position="217"/>
        <end position="231"/>
    </location>
</feature>
<reference evidence="2 3" key="1">
    <citation type="submission" date="2016-10" db="EMBL/GenBank/DDBJ databases">
        <authorList>
            <person name="de Groot N.N."/>
        </authorList>
    </citation>
    <scope>NUCLEOTIDE SEQUENCE [LARGE SCALE GENOMIC DNA]</scope>
    <source>
        <strain evidence="2 3">MON 2.2</strain>
    </source>
</reference>
<dbReference type="STRING" id="675864.SAMN04489747_0898"/>
<dbReference type="RefSeq" id="WP_090591035.1">
    <property type="nucleotide sequence ID" value="NZ_LT629688.1"/>
</dbReference>
<organism evidence="2 3">
    <name type="scientific">Auraticoccus monumenti</name>
    <dbReference type="NCBI Taxonomy" id="675864"/>
    <lineage>
        <taxon>Bacteria</taxon>
        <taxon>Bacillati</taxon>
        <taxon>Actinomycetota</taxon>
        <taxon>Actinomycetes</taxon>
        <taxon>Propionibacteriales</taxon>
        <taxon>Propionibacteriaceae</taxon>
        <taxon>Auraticoccus</taxon>
    </lineage>
</organism>
<feature type="region of interest" description="Disordered" evidence="1">
    <location>
        <begin position="47"/>
        <end position="130"/>
    </location>
</feature>
<feature type="compositionally biased region" description="Low complexity" evidence="1">
    <location>
        <begin position="119"/>
        <end position="130"/>
    </location>
</feature>
<dbReference type="AlphaFoldDB" id="A0A1G6ULA8"/>
<keyword evidence="3" id="KW-1185">Reference proteome</keyword>
<protein>
    <recommendedName>
        <fullName evidence="4">Scaffolding protein</fullName>
    </recommendedName>
</protein>
<feature type="region of interest" description="Disordered" evidence="1">
    <location>
        <begin position="200"/>
        <end position="250"/>
    </location>
</feature>
<accession>A0A1G6ULA8</accession>
<feature type="compositionally biased region" description="Gly residues" evidence="1">
    <location>
        <begin position="64"/>
        <end position="88"/>
    </location>
</feature>
<evidence type="ECO:0000313" key="2">
    <source>
        <dbReference type="EMBL" id="SDD41325.1"/>
    </source>
</evidence>
<dbReference type="EMBL" id="LT629688">
    <property type="protein sequence ID" value="SDD41325.1"/>
    <property type="molecule type" value="Genomic_DNA"/>
</dbReference>
<sequence>MYGTNSIVSAATAGQCDFDNLIAIRDGIIARNHDRFAGYTMVDSGADGGSEGQGGSGDSRNAGSGAGAGGAGGQIGSGSEGSGTGAKSGTGDDKDDDEPLGPGGKKALQAERDGRKQLEQQLQQLQQSQKDQMAALAKAFGFEPDKKASTDDLVSQLQQQVAEMTHNADVDRIARDHNISDPDDIKLLRSAKDSELMEQLAKRLKSAGQQQQNGTPRPDRSVGRGSGDDKGATSTVSSGRDLFRDRHKKN</sequence>
<evidence type="ECO:0000313" key="3">
    <source>
        <dbReference type="Proteomes" id="UP000198546"/>
    </source>
</evidence>
<name>A0A1G6ULA8_9ACTN</name>
<dbReference type="Proteomes" id="UP000198546">
    <property type="component" value="Chromosome i"/>
</dbReference>
<evidence type="ECO:0000256" key="1">
    <source>
        <dbReference type="SAM" id="MobiDB-lite"/>
    </source>
</evidence>
<feature type="compositionally biased region" description="Basic and acidic residues" evidence="1">
    <location>
        <begin position="108"/>
        <end position="118"/>
    </location>
</feature>
<gene>
    <name evidence="2" type="ORF">SAMN04489747_0898</name>
</gene>